<evidence type="ECO:0000313" key="1">
    <source>
        <dbReference type="EMBL" id="PWW31953.1"/>
    </source>
</evidence>
<reference evidence="1 2" key="1">
    <citation type="submission" date="2018-05" db="EMBL/GenBank/DDBJ databases">
        <title>Freshwater and sediment microbial communities from various areas in North America, analyzing microbe dynamics in response to fracking.</title>
        <authorList>
            <person name="Lamendella R."/>
        </authorList>
    </citation>
    <scope>NUCLEOTIDE SEQUENCE [LARGE SCALE GENOMIC DNA]</scope>
    <source>
        <strain evidence="1 2">15_TX</strain>
    </source>
</reference>
<proteinExistence type="predicted"/>
<name>A0A2V3A4L7_9BACI</name>
<gene>
    <name evidence="1" type="ORF">DFO73_101211</name>
</gene>
<dbReference type="Proteomes" id="UP000247150">
    <property type="component" value="Unassembled WGS sequence"/>
</dbReference>
<protein>
    <submittedName>
        <fullName evidence="1">Uncharacterized protein</fullName>
    </submittedName>
</protein>
<comment type="caution">
    <text evidence="1">The sequence shown here is derived from an EMBL/GenBank/DDBJ whole genome shotgun (WGS) entry which is preliminary data.</text>
</comment>
<dbReference type="EMBL" id="QGTW01000001">
    <property type="protein sequence ID" value="PWW31953.1"/>
    <property type="molecule type" value="Genomic_DNA"/>
</dbReference>
<sequence length="38" mass="4310">MLLMDTLIKGKLYVGGMVNLAKFENQIEDVILKRGKDD</sequence>
<accession>A0A2V3A4L7</accession>
<evidence type="ECO:0000313" key="2">
    <source>
        <dbReference type="Proteomes" id="UP000247150"/>
    </source>
</evidence>
<dbReference type="AlphaFoldDB" id="A0A2V3A4L7"/>
<organism evidence="1 2">
    <name type="scientific">Cytobacillus oceanisediminis</name>
    <dbReference type="NCBI Taxonomy" id="665099"/>
    <lineage>
        <taxon>Bacteria</taxon>
        <taxon>Bacillati</taxon>
        <taxon>Bacillota</taxon>
        <taxon>Bacilli</taxon>
        <taxon>Bacillales</taxon>
        <taxon>Bacillaceae</taxon>
        <taxon>Cytobacillus</taxon>
    </lineage>
</organism>